<feature type="transmembrane region" description="Helical" evidence="4">
    <location>
        <begin position="201"/>
        <end position="220"/>
    </location>
</feature>
<dbReference type="Proteomes" id="UP000525652">
    <property type="component" value="Unassembled WGS sequence"/>
</dbReference>
<feature type="transmembrane region" description="Helical" evidence="4">
    <location>
        <begin position="265"/>
        <end position="285"/>
    </location>
</feature>
<dbReference type="InterPro" id="IPR050327">
    <property type="entry name" value="Proton-linked_MCT"/>
</dbReference>
<feature type="transmembrane region" description="Helical" evidence="4">
    <location>
        <begin position="131"/>
        <end position="151"/>
    </location>
</feature>
<protein>
    <submittedName>
        <fullName evidence="5">MFS transporter</fullName>
    </submittedName>
</protein>
<gene>
    <name evidence="5" type="ORF">H5P30_01155</name>
</gene>
<feature type="transmembrane region" description="Helical" evidence="4">
    <location>
        <begin position="21"/>
        <end position="43"/>
    </location>
</feature>
<feature type="transmembrane region" description="Helical" evidence="4">
    <location>
        <begin position="172"/>
        <end position="195"/>
    </location>
</feature>
<evidence type="ECO:0000256" key="1">
    <source>
        <dbReference type="ARBA" id="ARBA00022692"/>
    </source>
</evidence>
<dbReference type="EMBL" id="JACHVA010000016">
    <property type="protein sequence ID" value="MBC2600382.1"/>
    <property type="molecule type" value="Genomic_DNA"/>
</dbReference>
<feature type="transmembrane region" description="Helical" evidence="4">
    <location>
        <begin position="305"/>
        <end position="324"/>
    </location>
</feature>
<dbReference type="InterPro" id="IPR036259">
    <property type="entry name" value="MFS_trans_sf"/>
</dbReference>
<dbReference type="PANTHER" id="PTHR11360:SF308">
    <property type="entry name" value="BLL3089 PROTEIN"/>
    <property type="match status" value="1"/>
</dbReference>
<dbReference type="Gene3D" id="1.20.1250.20">
    <property type="entry name" value="MFS general substrate transporter like domains"/>
    <property type="match status" value="1"/>
</dbReference>
<feature type="transmembrane region" description="Helical" evidence="4">
    <location>
        <begin position="331"/>
        <end position="350"/>
    </location>
</feature>
<keyword evidence="3 4" id="KW-0472">Membrane</keyword>
<feature type="transmembrane region" description="Helical" evidence="4">
    <location>
        <begin position="356"/>
        <end position="378"/>
    </location>
</feature>
<evidence type="ECO:0000256" key="4">
    <source>
        <dbReference type="SAM" id="Phobius"/>
    </source>
</evidence>
<evidence type="ECO:0000256" key="2">
    <source>
        <dbReference type="ARBA" id="ARBA00022989"/>
    </source>
</evidence>
<comment type="caution">
    <text evidence="5">The sequence shown here is derived from an EMBL/GenBank/DDBJ whole genome shotgun (WGS) entry which is preliminary data.</text>
</comment>
<feature type="transmembrane region" description="Helical" evidence="4">
    <location>
        <begin position="390"/>
        <end position="409"/>
    </location>
</feature>
<feature type="transmembrane region" description="Helical" evidence="4">
    <location>
        <begin position="63"/>
        <end position="87"/>
    </location>
</feature>
<feature type="transmembrane region" description="Helical" evidence="4">
    <location>
        <begin position="94"/>
        <end position="111"/>
    </location>
</feature>
<evidence type="ECO:0000313" key="5">
    <source>
        <dbReference type="EMBL" id="MBC2600382.1"/>
    </source>
</evidence>
<dbReference type="GO" id="GO:0022857">
    <property type="term" value="F:transmembrane transporter activity"/>
    <property type="evidence" value="ECO:0007669"/>
    <property type="project" value="InterPro"/>
</dbReference>
<keyword evidence="2 4" id="KW-1133">Transmembrane helix</keyword>
<evidence type="ECO:0000313" key="6">
    <source>
        <dbReference type="Proteomes" id="UP000525652"/>
    </source>
</evidence>
<sequence>MKIDGVRRLSPRFPFDPARVPFFYGWIVAAVGTLSMIATVPATPPGFAPFVDPMMGELSVSRAALTFSFTVGTIGAGLLIPFAGFWIDRMGVRIAATFSFLCLGLAMALLSEPLFYTGILERIGLSHRHASIFFLFVVFFSLRFWGLGMIMTTCRSMIFRWFVRWRSLIAGLNGMILSLSFSSAPVLLEGLVILYGWKGTWWILAGGVGVGFAVISVFFFRDSPEACGIPVRRGEEEGDLDPESTGPGPILHRDYTAFEAARTPAFWLMASGLAMNAFIGTGTAFHMVSVGAEMGDLPRDDALHILLYVGIFNVLTSLTLGFVAEKIRLRYLLFFMMACQTVSSLGLLNFRSDLGFWAFALGSGCAWGTFGILVNVPWPRFFGRKHLGSINGIVTGVVVVFSALGPYAFGLSYEITGSYQSTVFGCLCLTPLLALLGLLARNPRRLSPINHS</sequence>
<keyword evidence="1 4" id="KW-0812">Transmembrane</keyword>
<dbReference type="SUPFAM" id="SSF103473">
    <property type="entry name" value="MFS general substrate transporter"/>
    <property type="match status" value="1"/>
</dbReference>
<dbReference type="PANTHER" id="PTHR11360">
    <property type="entry name" value="MONOCARBOXYLATE TRANSPORTER"/>
    <property type="match status" value="1"/>
</dbReference>
<dbReference type="InterPro" id="IPR011701">
    <property type="entry name" value="MFS"/>
</dbReference>
<evidence type="ECO:0000256" key="3">
    <source>
        <dbReference type="ARBA" id="ARBA00023136"/>
    </source>
</evidence>
<accession>A0A7X1E495</accession>
<feature type="transmembrane region" description="Helical" evidence="4">
    <location>
        <begin position="421"/>
        <end position="440"/>
    </location>
</feature>
<organism evidence="5 6">
    <name type="scientific">Puniceicoccus vermicola</name>
    <dbReference type="NCBI Taxonomy" id="388746"/>
    <lineage>
        <taxon>Bacteria</taxon>
        <taxon>Pseudomonadati</taxon>
        <taxon>Verrucomicrobiota</taxon>
        <taxon>Opitutia</taxon>
        <taxon>Puniceicoccales</taxon>
        <taxon>Puniceicoccaceae</taxon>
        <taxon>Puniceicoccus</taxon>
    </lineage>
</organism>
<dbReference type="AlphaFoldDB" id="A0A7X1E495"/>
<dbReference type="Pfam" id="PF07690">
    <property type="entry name" value="MFS_1"/>
    <property type="match status" value="1"/>
</dbReference>
<keyword evidence="6" id="KW-1185">Reference proteome</keyword>
<reference evidence="5 6" key="1">
    <citation type="submission" date="2020-07" db="EMBL/GenBank/DDBJ databases">
        <authorList>
            <person name="Feng X."/>
        </authorList>
    </citation>
    <scope>NUCLEOTIDE SEQUENCE [LARGE SCALE GENOMIC DNA]</scope>
    <source>
        <strain evidence="5 6">JCM14086</strain>
    </source>
</reference>
<proteinExistence type="predicted"/>
<dbReference type="RefSeq" id="WP_185691131.1">
    <property type="nucleotide sequence ID" value="NZ_JACHVA010000016.1"/>
</dbReference>
<name>A0A7X1E495_9BACT</name>